<comment type="caution">
    <text evidence="9">The sequence shown here is derived from an EMBL/GenBank/DDBJ whole genome shotgun (WGS) entry which is preliminary data.</text>
</comment>
<evidence type="ECO:0000256" key="4">
    <source>
        <dbReference type="ARBA" id="ARBA00023015"/>
    </source>
</evidence>
<feature type="DNA-binding region" description="Homeobox" evidence="6">
    <location>
        <begin position="166"/>
        <end position="225"/>
    </location>
</feature>
<comment type="similarity">
    <text evidence="2">Belongs to the Abd-B homeobox family.</text>
</comment>
<keyword evidence="10" id="KW-1185">Reference proteome</keyword>
<dbReference type="CDD" id="cd00086">
    <property type="entry name" value="homeodomain"/>
    <property type="match status" value="1"/>
</dbReference>
<dbReference type="OrthoDB" id="6159439at2759"/>
<proteinExistence type="inferred from homology"/>
<accession>A0A0C2N8V5</accession>
<protein>
    <submittedName>
        <fullName evidence="9">Homeobox protein Hox-D12</fullName>
    </submittedName>
</protein>
<evidence type="ECO:0000259" key="8">
    <source>
        <dbReference type="PROSITE" id="PS50071"/>
    </source>
</evidence>
<evidence type="ECO:0000256" key="1">
    <source>
        <dbReference type="ARBA" id="ARBA00004123"/>
    </source>
</evidence>
<sequence>MNQRKKGSLPQNTDGNPINLFIPVGWSNEGHQETFNSDHTQPYVQPIFSAQPHQVYPNMPANRTSGYLNNLNHYQPQPIRFMPCSVYKNGEPQEIIHMGLESQYPANFCFPTPSIHIPDYHTFSMNDLSNEQPCRPKSDEESATTGLISNKLQESSTSTVTYCDTTRQTRSKYTKKQLDILENEFKKNNFIDRERIKKLIKSLNLEKRQIMIWFQNRRGKQKRLDQLSERKSHQTHQ</sequence>
<evidence type="ECO:0000313" key="10">
    <source>
        <dbReference type="Proteomes" id="UP000031668"/>
    </source>
</evidence>
<dbReference type="Proteomes" id="UP000031668">
    <property type="component" value="Unassembled WGS sequence"/>
</dbReference>
<dbReference type="PANTHER" id="PTHR45804:SF10">
    <property type="entry name" value="HOMEOBOX PROTEIN HOX-C11A-LIKE"/>
    <property type="match status" value="1"/>
</dbReference>
<keyword evidence="6 7" id="KW-0238">DNA-binding</keyword>
<evidence type="ECO:0000256" key="2">
    <source>
        <dbReference type="ARBA" id="ARBA00006317"/>
    </source>
</evidence>
<evidence type="ECO:0000256" key="3">
    <source>
        <dbReference type="ARBA" id="ARBA00022473"/>
    </source>
</evidence>
<evidence type="ECO:0000256" key="6">
    <source>
        <dbReference type="PROSITE-ProRule" id="PRU00108"/>
    </source>
</evidence>
<dbReference type="Gene3D" id="1.10.10.60">
    <property type="entry name" value="Homeodomain-like"/>
    <property type="match status" value="1"/>
</dbReference>
<name>A0A0C2N8V5_THEKT</name>
<dbReference type="GO" id="GO:0005634">
    <property type="term" value="C:nucleus"/>
    <property type="evidence" value="ECO:0007669"/>
    <property type="project" value="UniProtKB-SubCell"/>
</dbReference>
<keyword evidence="5" id="KW-0804">Transcription</keyword>
<evidence type="ECO:0000313" key="9">
    <source>
        <dbReference type="EMBL" id="KII70357.1"/>
    </source>
</evidence>
<keyword evidence="3" id="KW-0217">Developmental protein</keyword>
<dbReference type="InterPro" id="IPR009057">
    <property type="entry name" value="Homeodomain-like_sf"/>
</dbReference>
<dbReference type="EMBL" id="JWZT01002083">
    <property type="protein sequence ID" value="KII70357.1"/>
    <property type="molecule type" value="Genomic_DNA"/>
</dbReference>
<dbReference type="SMART" id="SM00389">
    <property type="entry name" value="HOX"/>
    <property type="match status" value="1"/>
</dbReference>
<evidence type="ECO:0000256" key="5">
    <source>
        <dbReference type="ARBA" id="ARBA00023163"/>
    </source>
</evidence>
<evidence type="ECO:0000256" key="7">
    <source>
        <dbReference type="RuleBase" id="RU000682"/>
    </source>
</evidence>
<reference evidence="9 10" key="1">
    <citation type="journal article" date="2014" name="Genome Biol. Evol.">
        <title>The genome of the myxosporean Thelohanellus kitauei shows adaptations to nutrient acquisition within its fish host.</title>
        <authorList>
            <person name="Yang Y."/>
            <person name="Xiong J."/>
            <person name="Zhou Z."/>
            <person name="Huo F."/>
            <person name="Miao W."/>
            <person name="Ran C."/>
            <person name="Liu Y."/>
            <person name="Zhang J."/>
            <person name="Feng J."/>
            <person name="Wang M."/>
            <person name="Wang M."/>
            <person name="Wang L."/>
            <person name="Yao B."/>
        </authorList>
    </citation>
    <scope>NUCLEOTIDE SEQUENCE [LARGE SCALE GENOMIC DNA]</scope>
    <source>
        <strain evidence="9">Wuqing</strain>
    </source>
</reference>
<dbReference type="AlphaFoldDB" id="A0A0C2N8V5"/>
<dbReference type="GO" id="GO:0003677">
    <property type="term" value="F:DNA binding"/>
    <property type="evidence" value="ECO:0007669"/>
    <property type="project" value="UniProtKB-UniRule"/>
</dbReference>
<keyword evidence="4" id="KW-0805">Transcription regulation</keyword>
<dbReference type="PROSITE" id="PS50071">
    <property type="entry name" value="HOMEOBOX_2"/>
    <property type="match status" value="1"/>
</dbReference>
<keyword evidence="6 7" id="KW-0539">Nucleus</keyword>
<organism evidence="9 10">
    <name type="scientific">Thelohanellus kitauei</name>
    <name type="common">Myxosporean</name>
    <dbReference type="NCBI Taxonomy" id="669202"/>
    <lineage>
        <taxon>Eukaryota</taxon>
        <taxon>Metazoa</taxon>
        <taxon>Cnidaria</taxon>
        <taxon>Myxozoa</taxon>
        <taxon>Myxosporea</taxon>
        <taxon>Bivalvulida</taxon>
        <taxon>Platysporina</taxon>
        <taxon>Myxobolidae</taxon>
        <taxon>Thelohanellus</taxon>
    </lineage>
</organism>
<dbReference type="InterPro" id="IPR001356">
    <property type="entry name" value="HD"/>
</dbReference>
<feature type="domain" description="Homeobox" evidence="8">
    <location>
        <begin position="164"/>
        <end position="224"/>
    </location>
</feature>
<gene>
    <name evidence="9" type="ORF">RF11_00139</name>
</gene>
<dbReference type="SUPFAM" id="SSF46689">
    <property type="entry name" value="Homeodomain-like"/>
    <property type="match status" value="1"/>
</dbReference>
<comment type="subcellular location">
    <subcellularLocation>
        <location evidence="1 6 7">Nucleus</location>
    </subcellularLocation>
</comment>
<dbReference type="InterPro" id="IPR051003">
    <property type="entry name" value="AP_axis_regulatory_Homeobox"/>
</dbReference>
<dbReference type="Pfam" id="PF00046">
    <property type="entry name" value="Homeodomain"/>
    <property type="match status" value="1"/>
</dbReference>
<keyword evidence="6 7" id="KW-0371">Homeobox</keyword>
<dbReference type="PANTHER" id="PTHR45804">
    <property type="entry name" value="SEGMENTATION PROTEIN FUSHI TARAZU-LIKE PROTEIN"/>
    <property type="match status" value="1"/>
</dbReference>